<evidence type="ECO:0000313" key="6">
    <source>
        <dbReference type="EMBL" id="CAL6116582.1"/>
    </source>
</evidence>
<reference evidence="4 7" key="2">
    <citation type="submission" date="2024-07" db="EMBL/GenBank/DDBJ databases">
        <authorList>
            <person name="Akdeniz Z."/>
        </authorList>
    </citation>
    <scope>NUCLEOTIDE SEQUENCE [LARGE SCALE GENOMIC DNA]</scope>
</reference>
<organism evidence="2">
    <name type="scientific">Hexamita inflata</name>
    <dbReference type="NCBI Taxonomy" id="28002"/>
    <lineage>
        <taxon>Eukaryota</taxon>
        <taxon>Metamonada</taxon>
        <taxon>Diplomonadida</taxon>
        <taxon>Hexamitidae</taxon>
        <taxon>Hexamitinae</taxon>
        <taxon>Hexamita</taxon>
    </lineage>
</organism>
<dbReference type="EMBL" id="CATOUU010000424">
    <property type="protein sequence ID" value="CAI9929145.1"/>
    <property type="molecule type" value="Genomic_DNA"/>
</dbReference>
<evidence type="ECO:0000313" key="1">
    <source>
        <dbReference type="EMBL" id="CAI9924188.1"/>
    </source>
</evidence>
<evidence type="ECO:0000313" key="4">
    <source>
        <dbReference type="EMBL" id="CAL6004823.1"/>
    </source>
</evidence>
<proteinExistence type="predicted"/>
<name>A0AA86P155_9EUKA</name>
<dbReference type="AlphaFoldDB" id="A0AA86P155"/>
<accession>A0AA86P155</accession>
<evidence type="ECO:0000313" key="5">
    <source>
        <dbReference type="EMBL" id="CAL6004827.1"/>
    </source>
</evidence>
<reference evidence="2" key="1">
    <citation type="submission" date="2023-06" db="EMBL/GenBank/DDBJ databases">
        <authorList>
            <person name="Kurt Z."/>
        </authorList>
    </citation>
    <scope>NUCLEOTIDE SEQUENCE</scope>
</reference>
<evidence type="ECO:0000313" key="2">
    <source>
        <dbReference type="EMBL" id="CAI9929145.1"/>
    </source>
</evidence>
<dbReference type="EMBL" id="CAXDID020000049">
    <property type="protein sequence ID" value="CAL6004827.1"/>
    <property type="molecule type" value="Genomic_DNA"/>
</dbReference>
<evidence type="ECO:0000313" key="7">
    <source>
        <dbReference type="Proteomes" id="UP001642409"/>
    </source>
</evidence>
<gene>
    <name evidence="1" type="ORF">HINF_LOCUS11833</name>
    <name evidence="2" type="ORF">HINF_LOCUS16790</name>
    <name evidence="3" type="ORF">HINF_LOCUS16792</name>
    <name evidence="4" type="ORF">HINF_LOCUS19074</name>
    <name evidence="5" type="ORF">HINF_LOCUS19076</name>
    <name evidence="6" type="ORF">HINF_LOCUS79115</name>
</gene>
<dbReference type="EMBL" id="CATOUU010000306">
    <property type="protein sequence ID" value="CAI9924188.1"/>
    <property type="molecule type" value="Genomic_DNA"/>
</dbReference>
<dbReference type="EMBL" id="CATOUU010000424">
    <property type="protein sequence ID" value="CAI9929147.1"/>
    <property type="molecule type" value="Genomic_DNA"/>
</dbReference>
<keyword evidence="7" id="KW-1185">Reference proteome</keyword>
<evidence type="ECO:0000313" key="3">
    <source>
        <dbReference type="EMBL" id="CAI9929147.1"/>
    </source>
</evidence>
<protein>
    <submittedName>
        <fullName evidence="4">Hypothetical_protein</fullName>
    </submittedName>
</protein>
<dbReference type="EMBL" id="CAXDID020000049">
    <property type="protein sequence ID" value="CAL6004823.1"/>
    <property type="molecule type" value="Genomic_DNA"/>
</dbReference>
<sequence length="399" mass="44953">MLNSLNQLQIEKSVLQFRFSSNYSSGLINRVNSSLIIYVTDTQIIGINFNESQNNGYFISEAKQQSTISVNNVQTCMDSKTTAFGVLSINNISLIGQDTQSCLQICQNSYTPVYGICQQELQFGVEINDQMVCQHPFLFTEGSCKCKPGYILNISICIQIIQKLSDLDEYIINNNTILKSLMHNQLNELNGYIQSNYTQLSNQTNISIGQLQNQLIIQIQTLETLMTQNIQSLNSSIINNELANQKSFTKLDLYLSDNISVINSKFKFQENVFDSRINGNVSNLINIIKFNSTNLEGEINQAKQDTFNQLNSIIQSLRQDVNAKAYSADVYNKDFINAQLNDLSFRIAQVQASSVYMQIYPGAVKYDCQTCGKHETECNCQYKNGYVVCNAQGCTPMIS</sequence>
<comment type="caution">
    <text evidence="2">The sequence shown here is derived from an EMBL/GenBank/DDBJ whole genome shotgun (WGS) entry which is preliminary data.</text>
</comment>
<dbReference type="Proteomes" id="UP001642409">
    <property type="component" value="Unassembled WGS sequence"/>
</dbReference>
<dbReference type="EMBL" id="CAXDID020001039">
    <property type="protein sequence ID" value="CAL6116582.1"/>
    <property type="molecule type" value="Genomic_DNA"/>
</dbReference>